<dbReference type="InterPro" id="IPR039422">
    <property type="entry name" value="MarR/SlyA-like"/>
</dbReference>
<organism evidence="2 4">
    <name type="scientific">Chromobacterium sphagni</name>
    <dbReference type="NCBI Taxonomy" id="1903179"/>
    <lineage>
        <taxon>Bacteria</taxon>
        <taxon>Pseudomonadati</taxon>
        <taxon>Pseudomonadota</taxon>
        <taxon>Betaproteobacteria</taxon>
        <taxon>Neisseriales</taxon>
        <taxon>Chromobacteriaceae</taxon>
        <taxon>Chromobacterium</taxon>
    </lineage>
</organism>
<dbReference type="InterPro" id="IPR000835">
    <property type="entry name" value="HTH_MarR-typ"/>
</dbReference>
<gene>
    <name evidence="3" type="ORF">BI344_00915</name>
    <name evidence="2" type="ORF">BI347_03765</name>
</gene>
<dbReference type="Pfam" id="PF12802">
    <property type="entry name" value="MarR_2"/>
    <property type="match status" value="1"/>
</dbReference>
<dbReference type="Proteomes" id="UP000180280">
    <property type="component" value="Unassembled WGS sequence"/>
</dbReference>
<proteinExistence type="predicted"/>
<dbReference type="EMBL" id="MKCT01000001">
    <property type="protein sequence ID" value="OHX21136.1"/>
    <property type="molecule type" value="Genomic_DNA"/>
</dbReference>
<dbReference type="AlphaFoldDB" id="A0A1S1X0K3"/>
<dbReference type="Gene3D" id="1.10.10.10">
    <property type="entry name" value="Winged helix-like DNA-binding domain superfamily/Winged helix DNA-binding domain"/>
    <property type="match status" value="1"/>
</dbReference>
<dbReference type="SUPFAM" id="SSF46785">
    <property type="entry name" value="Winged helix' DNA-binding domain"/>
    <property type="match status" value="1"/>
</dbReference>
<evidence type="ECO:0000313" key="2">
    <source>
        <dbReference type="EMBL" id="OHX12716.1"/>
    </source>
</evidence>
<dbReference type="EMBL" id="MKCS01000001">
    <property type="protein sequence ID" value="OHX12716.1"/>
    <property type="molecule type" value="Genomic_DNA"/>
</dbReference>
<evidence type="ECO:0000259" key="1">
    <source>
        <dbReference type="PROSITE" id="PS50995"/>
    </source>
</evidence>
<dbReference type="Proteomes" id="UP000180088">
    <property type="component" value="Unassembled WGS sequence"/>
</dbReference>
<dbReference type="OrthoDB" id="8596368at2"/>
<evidence type="ECO:0000313" key="5">
    <source>
        <dbReference type="Proteomes" id="UP000180280"/>
    </source>
</evidence>
<evidence type="ECO:0000313" key="4">
    <source>
        <dbReference type="Proteomes" id="UP000180088"/>
    </source>
</evidence>
<feature type="domain" description="HTH marR-type" evidence="1">
    <location>
        <begin position="7"/>
        <end position="144"/>
    </location>
</feature>
<dbReference type="STRING" id="1903179.BI347_03765"/>
<evidence type="ECO:0000313" key="3">
    <source>
        <dbReference type="EMBL" id="OHX21136.1"/>
    </source>
</evidence>
<comment type="caution">
    <text evidence="2">The sequence shown here is derived from an EMBL/GenBank/DDBJ whole genome shotgun (WGS) entry which is preliminary data.</text>
</comment>
<accession>A0A1S1X0K3</accession>
<dbReference type="InterPro" id="IPR036390">
    <property type="entry name" value="WH_DNA-bd_sf"/>
</dbReference>
<dbReference type="PROSITE" id="PS50995">
    <property type="entry name" value="HTH_MARR_2"/>
    <property type="match status" value="1"/>
</dbReference>
<protein>
    <submittedName>
        <fullName evidence="2">MarR family transcriptional regulator</fullName>
    </submittedName>
</protein>
<dbReference type="PANTHER" id="PTHR33164:SF43">
    <property type="entry name" value="HTH-TYPE TRANSCRIPTIONAL REPRESSOR YETL"/>
    <property type="match status" value="1"/>
</dbReference>
<keyword evidence="5" id="KW-1185">Reference proteome</keyword>
<dbReference type="GO" id="GO:0003700">
    <property type="term" value="F:DNA-binding transcription factor activity"/>
    <property type="evidence" value="ECO:0007669"/>
    <property type="project" value="InterPro"/>
</dbReference>
<reference evidence="4 5" key="1">
    <citation type="submission" date="2016-09" db="EMBL/GenBank/DDBJ databases">
        <title>Chromobacterium muskegensis sp. nov., an insecticidal bacterium isolated from Sphagnum bogs.</title>
        <authorList>
            <person name="Sparks M.E."/>
            <person name="Blackburn M.B."/>
            <person name="Gundersen-Rindal D.E."/>
            <person name="Mitchell A."/>
            <person name="Farrar R."/>
            <person name="Kuhar D."/>
        </authorList>
    </citation>
    <scope>NUCLEOTIDE SEQUENCE [LARGE SCALE GENOMIC DNA]</scope>
    <source>
        <strain evidence="3 5">14B-1</strain>
        <strain evidence="2 4">37-2</strain>
    </source>
</reference>
<name>A0A1S1X0K3_9NEIS</name>
<dbReference type="InterPro" id="IPR036388">
    <property type="entry name" value="WH-like_DNA-bd_sf"/>
</dbReference>
<sequence>MPDEEARQAALATLSRAAYSLSAADARLRGRATRQAGALSLSHARVLRMLAEEGPVSVARLAELSETTGAGVTQLVNGLSEAGYVEKAKSLQDKRSVQVQLTELGRRRHEERERLLEQVLAQALQGMSVEAIAAASGVLRALSGVYDQL</sequence>
<dbReference type="PANTHER" id="PTHR33164">
    <property type="entry name" value="TRANSCRIPTIONAL REGULATOR, MARR FAMILY"/>
    <property type="match status" value="1"/>
</dbReference>
<dbReference type="GO" id="GO:0006950">
    <property type="term" value="P:response to stress"/>
    <property type="evidence" value="ECO:0007669"/>
    <property type="project" value="TreeGrafter"/>
</dbReference>
<dbReference type="SMART" id="SM00347">
    <property type="entry name" value="HTH_MARR"/>
    <property type="match status" value="1"/>
</dbReference>